<comment type="caution">
    <text evidence="9">The sequence shown here is derived from an EMBL/GenBank/DDBJ whole genome shotgun (WGS) entry which is preliminary data.</text>
</comment>
<dbReference type="Gene3D" id="1.10.630.10">
    <property type="entry name" value="Cytochrome P450"/>
    <property type="match status" value="1"/>
</dbReference>
<accession>A0A8H5K1J4</accession>
<dbReference type="NCBIfam" id="TIGR00266">
    <property type="entry name" value="TIGR00266 family protein"/>
    <property type="match status" value="1"/>
</dbReference>
<dbReference type="PANTHER" id="PTHR24305">
    <property type="entry name" value="CYTOCHROME P450"/>
    <property type="match status" value="1"/>
</dbReference>
<gene>
    <name evidence="9" type="ORF">FPHYL_4408</name>
</gene>
<dbReference type="InterPro" id="IPR016031">
    <property type="entry name" value="Trp_RNA-bd_attenuator-like_dom"/>
</dbReference>
<dbReference type="AlphaFoldDB" id="A0A8H5K1J4"/>
<dbReference type="Gene3D" id="3.60.160.10">
    <property type="entry name" value="Mitochondrial biogenesis AIM24"/>
    <property type="match status" value="1"/>
</dbReference>
<evidence type="ECO:0000256" key="5">
    <source>
        <dbReference type="ARBA" id="ARBA00023004"/>
    </source>
</evidence>
<evidence type="ECO:0000256" key="7">
    <source>
        <dbReference type="PIRSR" id="PIRSR602403-1"/>
    </source>
</evidence>
<evidence type="ECO:0000256" key="8">
    <source>
        <dbReference type="RuleBase" id="RU363045"/>
    </source>
</evidence>
<dbReference type="SUPFAM" id="SSF51219">
    <property type="entry name" value="TRAP-like"/>
    <property type="match status" value="1"/>
</dbReference>
<dbReference type="GO" id="GO:0020037">
    <property type="term" value="F:heme binding"/>
    <property type="evidence" value="ECO:0007669"/>
    <property type="project" value="InterPro"/>
</dbReference>
<comment type="similarity">
    <text evidence="2">Belongs to the cytochrome P450 family.</text>
</comment>
<organism evidence="9 10">
    <name type="scientific">Fusarium phyllophilum</name>
    <dbReference type="NCBI Taxonomy" id="47803"/>
    <lineage>
        <taxon>Eukaryota</taxon>
        <taxon>Fungi</taxon>
        <taxon>Dikarya</taxon>
        <taxon>Ascomycota</taxon>
        <taxon>Pezizomycotina</taxon>
        <taxon>Sordariomycetes</taxon>
        <taxon>Hypocreomycetidae</taxon>
        <taxon>Hypocreales</taxon>
        <taxon>Nectriaceae</taxon>
        <taxon>Fusarium</taxon>
        <taxon>Fusarium fujikuroi species complex</taxon>
    </lineage>
</organism>
<dbReference type="EMBL" id="JAAOAQ010000137">
    <property type="protein sequence ID" value="KAF5565084.1"/>
    <property type="molecule type" value="Genomic_DNA"/>
</dbReference>
<dbReference type="InterPro" id="IPR002838">
    <property type="entry name" value="AIM24"/>
</dbReference>
<name>A0A8H5K1J4_9HYPO</name>
<keyword evidence="6 9" id="KW-0560">Oxidoreductase</keyword>
<dbReference type="InterPro" id="IPR050121">
    <property type="entry name" value="Cytochrome_P450_monoxygenase"/>
</dbReference>
<dbReference type="GO" id="GO:0004497">
    <property type="term" value="F:monooxygenase activity"/>
    <property type="evidence" value="ECO:0007669"/>
    <property type="project" value="UniProtKB-KW"/>
</dbReference>
<dbReference type="GO" id="GO:0005739">
    <property type="term" value="C:mitochondrion"/>
    <property type="evidence" value="ECO:0007669"/>
    <property type="project" value="UniProtKB-SubCell"/>
</dbReference>
<feature type="binding site" description="axial binding residue" evidence="7">
    <location>
        <position position="439"/>
    </location>
    <ligand>
        <name>heme</name>
        <dbReference type="ChEBI" id="CHEBI:30413"/>
    </ligand>
    <ligandPart>
        <name>Fe</name>
        <dbReference type="ChEBI" id="CHEBI:18248"/>
    </ligandPart>
</feature>
<evidence type="ECO:0000256" key="6">
    <source>
        <dbReference type="ARBA" id="ARBA00023033"/>
    </source>
</evidence>
<dbReference type="Proteomes" id="UP000582016">
    <property type="component" value="Unassembled WGS sequence"/>
</dbReference>
<keyword evidence="6 9" id="KW-0503">Monooxygenase</keyword>
<dbReference type="GO" id="GO:0016705">
    <property type="term" value="F:oxidoreductase activity, acting on paired donors, with incorporation or reduction of molecular oxygen"/>
    <property type="evidence" value="ECO:0007669"/>
    <property type="project" value="InterPro"/>
</dbReference>
<dbReference type="PRINTS" id="PR00385">
    <property type="entry name" value="P450"/>
</dbReference>
<dbReference type="PROSITE" id="PS00086">
    <property type="entry name" value="CYTOCHROME_P450"/>
    <property type="match status" value="1"/>
</dbReference>
<evidence type="ECO:0000313" key="10">
    <source>
        <dbReference type="Proteomes" id="UP000582016"/>
    </source>
</evidence>
<dbReference type="OrthoDB" id="1470350at2759"/>
<keyword evidence="3 7" id="KW-0349">Heme</keyword>
<keyword evidence="4 7" id="KW-0479">Metal-binding</keyword>
<dbReference type="InterPro" id="IPR001128">
    <property type="entry name" value="Cyt_P450"/>
</dbReference>
<protein>
    <recommendedName>
        <fullName evidence="8">Altered inheritance of mitochondria protein 24, mitochondrial</fullName>
    </recommendedName>
</protein>
<reference evidence="9 10" key="1">
    <citation type="submission" date="2020-05" db="EMBL/GenBank/DDBJ databases">
        <title>Identification and distribution of gene clusters putatively required for synthesis of sphingolipid metabolism inhibitors in phylogenetically diverse species of the filamentous fungus Fusarium.</title>
        <authorList>
            <person name="Kim H.-S."/>
            <person name="Busman M."/>
            <person name="Brown D.W."/>
            <person name="Divon H."/>
            <person name="Uhlig S."/>
            <person name="Proctor R.H."/>
        </authorList>
    </citation>
    <scope>NUCLEOTIDE SEQUENCE [LARGE SCALE GENOMIC DNA]</scope>
    <source>
        <strain evidence="9 10">NRRL 13617</strain>
    </source>
</reference>
<sequence length="927" mass="103682">MSSLHPPLRKPRVVLSSFRETHDILSKRLKGFDRGNRAREAFAGIIPHQMLAYQTVDFKFMKYRELMRDLMLPKFLNQLKVNTLVRLWHEKCLHAAELLFDGKRDIQIATLDVVTAVSFGLDDDNSATKRQLDDMLTRSTAGVTFTQPGKKVVDFPVHPLTKELDATLTIVESSAIGLSSPIPRWHYWILYKLPYLKRAARVREEWTRREIDKAVEAISKDGSESTLATRSTLEFMVLREEAAAKKAERPPRFHRRRIYDELFGFIIAGHDTTAATLSWGVRYIADAPHAQGKLRSLLQNAFSTALAEHRQPTIDTITSASIPYLDAVIEGILRLSAVLPIVSRVAMVDTTILGHAIPKGTSVFFTLNGPSLMKPAIEVPESIRSESSQGTKSRYGEWRAEDVEQFIPERWIDVDDKGVETFNAIKGPFLTFGGGPRGCFGRRLAYLQLRIFWVLLIRYHGHRKGCSKTLYIWQEAVPRIGFQYPFVLHALLSLAALHIAYTSPTERTQNWLVGMYHHNEALTGFRGELSAITKDNSEALFTWSICNVLYVFATSNPLHQGIDGGPTSLTSAQKEKVLGSEWIPMIRGLEAVLEPTHNYLRSGSMKAIMSTGNWDELDPEQGSQDPEDVHFCRARESWRDSDGADVYEEALQVLRKCRLYSSQFCEMDSETRSNWGYNKECIHHIAMAHQQGYPQHQQAMQQPSNDRGAFPGGTYSIAHRDTNAVLNVDLQQGAMVRSKSGAMIHMSGSIELAGKSKFSLGKLFTGGNMFESTYAGPGRVALGPTLFGDIITLHVDGQQSWTIGRDAFLACTSEVTKKRETQGIGKALFSGEDLFVFRIEGQGIMWLTSFGAVDRLDLRPGEEHIVDNGHLVAWSCKYSIEKAGGGAMTGMKTGEGLVCRFTGPGSVYVQTRNMDEFQSFIKATVGA</sequence>
<evidence type="ECO:0000256" key="2">
    <source>
        <dbReference type="ARBA" id="ARBA00010617"/>
    </source>
</evidence>
<comment type="subcellular location">
    <subcellularLocation>
        <location evidence="8">Mitochondrion</location>
    </subcellularLocation>
</comment>
<dbReference type="SUPFAM" id="SSF48264">
    <property type="entry name" value="Cytochrome P450"/>
    <property type="match status" value="1"/>
</dbReference>
<dbReference type="PANTHER" id="PTHR24305:SF232">
    <property type="entry name" value="P450, PUTATIVE (EUROFUNG)-RELATED"/>
    <property type="match status" value="1"/>
</dbReference>
<evidence type="ECO:0000313" key="9">
    <source>
        <dbReference type="EMBL" id="KAF5565084.1"/>
    </source>
</evidence>
<dbReference type="InterPro" id="IPR036983">
    <property type="entry name" value="AIM24_sf"/>
</dbReference>
<comment type="similarity">
    <text evidence="8">Belongs to the AIM24 family.</text>
</comment>
<dbReference type="InterPro" id="IPR036396">
    <property type="entry name" value="Cyt_P450_sf"/>
</dbReference>
<dbReference type="InterPro" id="IPR017972">
    <property type="entry name" value="Cyt_P450_CS"/>
</dbReference>
<comment type="cofactor">
    <cofactor evidence="1 7">
        <name>heme</name>
        <dbReference type="ChEBI" id="CHEBI:30413"/>
    </cofactor>
</comment>
<keyword evidence="10" id="KW-1185">Reference proteome</keyword>
<dbReference type="InterPro" id="IPR002403">
    <property type="entry name" value="Cyt_P450_E_grp-IV"/>
</dbReference>
<dbReference type="GO" id="GO:0005506">
    <property type="term" value="F:iron ion binding"/>
    <property type="evidence" value="ECO:0007669"/>
    <property type="project" value="InterPro"/>
</dbReference>
<proteinExistence type="inferred from homology"/>
<dbReference type="Pfam" id="PF01987">
    <property type="entry name" value="AIM24"/>
    <property type="match status" value="1"/>
</dbReference>
<evidence type="ECO:0000256" key="1">
    <source>
        <dbReference type="ARBA" id="ARBA00001971"/>
    </source>
</evidence>
<evidence type="ECO:0000256" key="4">
    <source>
        <dbReference type="ARBA" id="ARBA00022723"/>
    </source>
</evidence>
<keyword evidence="8" id="KW-0496">Mitochondrion</keyword>
<evidence type="ECO:0000256" key="3">
    <source>
        <dbReference type="ARBA" id="ARBA00022617"/>
    </source>
</evidence>
<dbReference type="Pfam" id="PF00067">
    <property type="entry name" value="p450"/>
    <property type="match status" value="2"/>
</dbReference>
<keyword evidence="5 7" id="KW-0408">Iron</keyword>
<dbReference type="PRINTS" id="PR00465">
    <property type="entry name" value="EP450IV"/>
</dbReference>